<dbReference type="PANTHER" id="PTHR24221:SF654">
    <property type="entry name" value="ATP-BINDING CASSETTE SUB-FAMILY B MEMBER 6"/>
    <property type="match status" value="1"/>
</dbReference>
<protein>
    <submittedName>
        <fullName evidence="13">NHLP family bacteriocin export ABC transporter permease/ATPase subunit</fullName>
    </submittedName>
</protein>
<feature type="transmembrane region" description="Helical" evidence="10">
    <location>
        <begin position="441"/>
        <end position="468"/>
    </location>
</feature>
<sequence>MTLTLSGAVAIDYQRDRLVILDDPARLLLVESGALDLFAVRLTGGRPTGRWTFLARADEGSLLLGSPPGPVHSIVGRPVGEARLAWVPLTCLDSPEALSSGFLRGLDHGIEVIATALHEQLPPRAFVPLEADGETTAAPRLPIRSVDGVRWVRVEEGTAVIPERAGRTLTPGGVLCLTERDWLVAETAVRLSSATSADLLAECRLTEHLIGHACQVLHVIDDRVARQQTAERAALQLRAERNGERVRSAARGYDAVLAGSPDQLRLAELSGRSPELVAMRLVAARLGFDVREPYGEVHGRDRHRLERIAAASGVPTRSVRLEGRWWKQDLGPMVGFVRAGRRPVALLPERGGYVVASADGSRAVTPEVAKTLDGTALAIYAPLPPGDHSPWSLLRFSLYGSRGDLVRLTVTGLLVALLGLAVPLMTGAVLGTFIARADRDLVTWGALLVIGCGAAAALLSVVQNLAVLRMQGRATSRLQAAIWARLMSLPASFFGRYAAGELGTAALGVSAAQELLSSVITSAVLALFAGVVNLGLLFVLDVPMALLATGLVAISIVVCGVAGFRQIRCQRDLYSWEQKLSSRVYQLLNGLTKLRVAAAEDRAFAMWSRGFVRGRAQAAAARRAQNWLTTFNAGFPLCCAVLIFLVTVRSDLSVFTFLAFFTAFNLLLAATLAFTGVAITVVGAVPMVEKLSPILRAEAEGQSDKADPGELSGEISLAHVSFRYGGDGPLILDEVSLDVLPGEFLAIVGPTGCGKSTLLRLLLGFETPDTGVVLYDGQDLAELDITAVRRQCGVVMQHGALLAGDIKSNIIGSTAYSVDDAWEAAKMAGIDEDIKEMPMGMNTVISEGSSTVSGGQRQRLMIARALVSRPRMVFFDEATSALDNPTQRIVAESTRRLNATRVVIAHRLSTIIDADRIVVLDQGKIVQQGSYEQLIAEEGGVFAALARRQMA</sequence>
<dbReference type="Pfam" id="PF00664">
    <property type="entry name" value="ABC_membrane"/>
    <property type="match status" value="1"/>
</dbReference>
<dbReference type="GO" id="GO:0005524">
    <property type="term" value="F:ATP binding"/>
    <property type="evidence" value="ECO:0007669"/>
    <property type="project" value="UniProtKB-KW"/>
</dbReference>
<feature type="transmembrane region" description="Helical" evidence="10">
    <location>
        <begin position="515"/>
        <end position="538"/>
    </location>
</feature>
<dbReference type="Gene3D" id="3.40.50.300">
    <property type="entry name" value="P-loop containing nucleotide triphosphate hydrolases"/>
    <property type="match status" value="1"/>
</dbReference>
<dbReference type="EMBL" id="BOOI01000057">
    <property type="protein sequence ID" value="GIH87279.1"/>
    <property type="molecule type" value="Genomic_DNA"/>
</dbReference>
<keyword evidence="3" id="KW-1003">Cell membrane</keyword>
<dbReference type="SMART" id="SM00382">
    <property type="entry name" value="AAA"/>
    <property type="match status" value="1"/>
</dbReference>
<dbReference type="GO" id="GO:0005886">
    <property type="term" value="C:plasma membrane"/>
    <property type="evidence" value="ECO:0007669"/>
    <property type="project" value="UniProtKB-SubCell"/>
</dbReference>
<gene>
    <name evidence="13" type="ORF">Pro02_56870</name>
</gene>
<dbReference type="OrthoDB" id="9787557at2"/>
<dbReference type="AlphaFoldDB" id="A0A8J3S939"/>
<dbReference type="InterPro" id="IPR039421">
    <property type="entry name" value="Type_1_exporter"/>
</dbReference>
<keyword evidence="14" id="KW-1185">Reference proteome</keyword>
<dbReference type="InterPro" id="IPR036640">
    <property type="entry name" value="ABC1_TM_sf"/>
</dbReference>
<comment type="subcellular location">
    <subcellularLocation>
        <location evidence="1">Cell membrane</location>
        <topology evidence="1">Multi-pass membrane protein</topology>
    </subcellularLocation>
</comment>
<keyword evidence="5" id="KW-0547">Nucleotide-binding</keyword>
<dbReference type="Gene3D" id="1.20.1560.10">
    <property type="entry name" value="ABC transporter type 1, transmembrane domain"/>
    <property type="match status" value="1"/>
</dbReference>
<feature type="transmembrane region" description="Helical" evidence="10">
    <location>
        <begin position="405"/>
        <end position="435"/>
    </location>
</feature>
<evidence type="ECO:0000256" key="9">
    <source>
        <dbReference type="ARBA" id="ARBA00061644"/>
    </source>
</evidence>
<evidence type="ECO:0000313" key="13">
    <source>
        <dbReference type="EMBL" id="GIH87279.1"/>
    </source>
</evidence>
<dbReference type="SUPFAM" id="SSF52540">
    <property type="entry name" value="P-loop containing nucleoside triphosphate hydrolases"/>
    <property type="match status" value="1"/>
</dbReference>
<evidence type="ECO:0000256" key="8">
    <source>
        <dbReference type="ARBA" id="ARBA00023136"/>
    </source>
</evidence>
<dbReference type="InterPro" id="IPR011527">
    <property type="entry name" value="ABC1_TM_dom"/>
</dbReference>
<dbReference type="InterPro" id="IPR003439">
    <property type="entry name" value="ABC_transporter-like_ATP-bd"/>
</dbReference>
<dbReference type="FunFam" id="3.40.50.300:FF:000299">
    <property type="entry name" value="ABC transporter ATP-binding protein/permease"/>
    <property type="match status" value="1"/>
</dbReference>
<reference evidence="13" key="1">
    <citation type="submission" date="2021-01" db="EMBL/GenBank/DDBJ databases">
        <title>Whole genome shotgun sequence of Planobispora rosea NBRC 15558.</title>
        <authorList>
            <person name="Komaki H."/>
            <person name="Tamura T."/>
        </authorList>
    </citation>
    <scope>NUCLEOTIDE SEQUENCE</scope>
    <source>
        <strain evidence="13">NBRC 15558</strain>
    </source>
</reference>
<evidence type="ECO:0000256" key="4">
    <source>
        <dbReference type="ARBA" id="ARBA00022692"/>
    </source>
</evidence>
<evidence type="ECO:0000256" key="1">
    <source>
        <dbReference type="ARBA" id="ARBA00004651"/>
    </source>
</evidence>
<dbReference type="SUPFAM" id="SSF90123">
    <property type="entry name" value="ABC transporter transmembrane region"/>
    <property type="match status" value="1"/>
</dbReference>
<evidence type="ECO:0000256" key="3">
    <source>
        <dbReference type="ARBA" id="ARBA00022475"/>
    </source>
</evidence>
<dbReference type="Pfam" id="PF00005">
    <property type="entry name" value="ABC_tran"/>
    <property type="match status" value="1"/>
</dbReference>
<dbReference type="InterPro" id="IPR022515">
    <property type="entry name" value="NHPM_micro_ABC2"/>
</dbReference>
<dbReference type="GO" id="GO:0140359">
    <property type="term" value="F:ABC-type transporter activity"/>
    <property type="evidence" value="ECO:0007669"/>
    <property type="project" value="InterPro"/>
</dbReference>
<dbReference type="RefSeq" id="WP_068926295.1">
    <property type="nucleotide sequence ID" value="NZ_BMQP01000038.1"/>
</dbReference>
<evidence type="ECO:0000256" key="6">
    <source>
        <dbReference type="ARBA" id="ARBA00022840"/>
    </source>
</evidence>
<comment type="caution">
    <text evidence="13">The sequence shown here is derived from an EMBL/GenBank/DDBJ whole genome shotgun (WGS) entry which is preliminary data.</text>
</comment>
<evidence type="ECO:0000259" key="11">
    <source>
        <dbReference type="PROSITE" id="PS50893"/>
    </source>
</evidence>
<keyword evidence="4 10" id="KW-0812">Transmembrane</keyword>
<keyword evidence="8 10" id="KW-0472">Membrane</keyword>
<dbReference type="InterPro" id="IPR017871">
    <property type="entry name" value="ABC_transporter-like_CS"/>
</dbReference>
<evidence type="ECO:0000256" key="5">
    <source>
        <dbReference type="ARBA" id="ARBA00022741"/>
    </source>
</evidence>
<dbReference type="GO" id="GO:0016887">
    <property type="term" value="F:ATP hydrolysis activity"/>
    <property type="evidence" value="ECO:0007669"/>
    <property type="project" value="InterPro"/>
</dbReference>
<dbReference type="PROSITE" id="PS50893">
    <property type="entry name" value="ABC_TRANSPORTER_2"/>
    <property type="match status" value="1"/>
</dbReference>
<feature type="domain" description="ABC transmembrane type-1" evidence="12">
    <location>
        <begin position="408"/>
        <end position="683"/>
    </location>
</feature>
<dbReference type="InterPro" id="IPR027417">
    <property type="entry name" value="P-loop_NTPase"/>
</dbReference>
<evidence type="ECO:0000313" key="14">
    <source>
        <dbReference type="Proteomes" id="UP000655044"/>
    </source>
</evidence>
<dbReference type="PROSITE" id="PS50929">
    <property type="entry name" value="ABC_TM1F"/>
    <property type="match status" value="1"/>
</dbReference>
<evidence type="ECO:0000256" key="7">
    <source>
        <dbReference type="ARBA" id="ARBA00022989"/>
    </source>
</evidence>
<comment type="similarity">
    <text evidence="9">Belongs to the ABC transporter superfamily. Lipid exporter (TC 3.A.1.106) family.</text>
</comment>
<feature type="transmembrane region" description="Helical" evidence="10">
    <location>
        <begin position="627"/>
        <end position="648"/>
    </location>
</feature>
<name>A0A8J3S939_PLARO</name>
<dbReference type="InterPro" id="IPR003593">
    <property type="entry name" value="AAA+_ATPase"/>
</dbReference>
<keyword evidence="2" id="KW-0813">Transport</keyword>
<evidence type="ECO:0000259" key="12">
    <source>
        <dbReference type="PROSITE" id="PS50929"/>
    </source>
</evidence>
<keyword evidence="6" id="KW-0067">ATP-binding</keyword>
<dbReference type="PANTHER" id="PTHR24221">
    <property type="entry name" value="ATP-BINDING CASSETTE SUB-FAMILY B"/>
    <property type="match status" value="1"/>
</dbReference>
<dbReference type="PROSITE" id="PS00211">
    <property type="entry name" value="ABC_TRANSPORTER_1"/>
    <property type="match status" value="1"/>
</dbReference>
<feature type="transmembrane region" description="Helical" evidence="10">
    <location>
        <begin position="544"/>
        <end position="564"/>
    </location>
</feature>
<dbReference type="Proteomes" id="UP000655044">
    <property type="component" value="Unassembled WGS sequence"/>
</dbReference>
<evidence type="ECO:0000256" key="10">
    <source>
        <dbReference type="SAM" id="Phobius"/>
    </source>
</evidence>
<feature type="domain" description="ABC transporter" evidence="11">
    <location>
        <begin position="715"/>
        <end position="947"/>
    </location>
</feature>
<proteinExistence type="inferred from homology"/>
<keyword evidence="7 10" id="KW-1133">Transmembrane helix</keyword>
<accession>A0A8J3S939</accession>
<feature type="transmembrane region" description="Helical" evidence="10">
    <location>
        <begin position="654"/>
        <end position="685"/>
    </location>
</feature>
<evidence type="ECO:0000256" key="2">
    <source>
        <dbReference type="ARBA" id="ARBA00022448"/>
    </source>
</evidence>
<dbReference type="NCBIfam" id="TIGR03797">
    <property type="entry name" value="NHLM_micro_ABC2"/>
    <property type="match status" value="1"/>
</dbReference>
<dbReference type="GO" id="GO:0034040">
    <property type="term" value="F:ATPase-coupled lipid transmembrane transporter activity"/>
    <property type="evidence" value="ECO:0007669"/>
    <property type="project" value="TreeGrafter"/>
</dbReference>
<organism evidence="13 14">
    <name type="scientific">Planobispora rosea</name>
    <dbReference type="NCBI Taxonomy" id="35762"/>
    <lineage>
        <taxon>Bacteria</taxon>
        <taxon>Bacillati</taxon>
        <taxon>Actinomycetota</taxon>
        <taxon>Actinomycetes</taxon>
        <taxon>Streptosporangiales</taxon>
        <taxon>Streptosporangiaceae</taxon>
        <taxon>Planobispora</taxon>
    </lineage>
</organism>